<organism evidence="3 4">
    <name type="scientific">Genlisea aurea</name>
    <dbReference type="NCBI Taxonomy" id="192259"/>
    <lineage>
        <taxon>Eukaryota</taxon>
        <taxon>Viridiplantae</taxon>
        <taxon>Streptophyta</taxon>
        <taxon>Embryophyta</taxon>
        <taxon>Tracheophyta</taxon>
        <taxon>Spermatophyta</taxon>
        <taxon>Magnoliopsida</taxon>
        <taxon>eudicotyledons</taxon>
        <taxon>Gunneridae</taxon>
        <taxon>Pentapetalae</taxon>
        <taxon>asterids</taxon>
        <taxon>lamiids</taxon>
        <taxon>Lamiales</taxon>
        <taxon>Lentibulariaceae</taxon>
        <taxon>Genlisea</taxon>
    </lineage>
</organism>
<feature type="non-terminal residue" evidence="3">
    <location>
        <position position="205"/>
    </location>
</feature>
<evidence type="ECO:0000259" key="2">
    <source>
        <dbReference type="Pfam" id="PF07985"/>
    </source>
</evidence>
<feature type="non-terminal residue" evidence="3">
    <location>
        <position position="1"/>
    </location>
</feature>
<comment type="caution">
    <text evidence="3">The sequence shown here is derived from an EMBL/GenBank/DDBJ whole genome shotgun (WGS) entry which is preliminary data.</text>
</comment>
<proteinExistence type="inferred from homology"/>
<evidence type="ECO:0000256" key="1">
    <source>
        <dbReference type="ARBA" id="ARBA00009856"/>
    </source>
</evidence>
<keyword evidence="4" id="KW-1185">Reference proteome</keyword>
<protein>
    <recommendedName>
        <fullName evidence="2">SRR1-like domain-containing protein</fullName>
    </recommendedName>
</protein>
<name>S8CX94_9LAMI</name>
<feature type="domain" description="SRR1-like" evidence="2">
    <location>
        <begin position="59"/>
        <end position="190"/>
    </location>
</feature>
<comment type="similarity">
    <text evidence="1">Belongs to the SRR1 family.</text>
</comment>
<dbReference type="GO" id="GO:0005737">
    <property type="term" value="C:cytoplasm"/>
    <property type="evidence" value="ECO:0007669"/>
    <property type="project" value="TreeGrafter"/>
</dbReference>
<dbReference type="PANTHER" id="PTHR28626:SF3">
    <property type="entry name" value="SRR1-LIKE PROTEIN"/>
    <property type="match status" value="1"/>
</dbReference>
<dbReference type="Pfam" id="PF07985">
    <property type="entry name" value="SRR1"/>
    <property type="match status" value="1"/>
</dbReference>
<dbReference type="Proteomes" id="UP000015453">
    <property type="component" value="Unassembled WGS sequence"/>
</dbReference>
<dbReference type="InterPro" id="IPR040044">
    <property type="entry name" value="SRR1L"/>
</dbReference>
<dbReference type="AlphaFoldDB" id="S8CX94"/>
<dbReference type="InterPro" id="IPR012942">
    <property type="entry name" value="SRR1-like"/>
</dbReference>
<dbReference type="EMBL" id="AUSU01002048">
    <property type="protein sequence ID" value="EPS69606.1"/>
    <property type="molecule type" value="Genomic_DNA"/>
</dbReference>
<dbReference type="PANTHER" id="PTHR28626">
    <property type="entry name" value="SRR1-LIKE PROTEIN"/>
    <property type="match status" value="1"/>
</dbReference>
<accession>S8CX94</accession>
<dbReference type="GO" id="GO:0005634">
    <property type="term" value="C:nucleus"/>
    <property type="evidence" value="ECO:0007669"/>
    <property type="project" value="TreeGrafter"/>
</dbReference>
<gene>
    <name evidence="3" type="ORF">M569_05159</name>
</gene>
<evidence type="ECO:0000313" key="4">
    <source>
        <dbReference type="Proteomes" id="UP000015453"/>
    </source>
</evidence>
<sequence length="205" mass="23452">WTPAADEDSDTEKEMKLLEKMKSRLRGFMRSRTCVGFLRQLMSPDFSDRITGILTSDGDGNKKMRVVVYGLGSIGNSDRSATHLCFALFLKRMLHWIGGIDVFDPVISSTEAKVLTSLGCYVVPLNEQCRRRVTEPTLFFMPHCDIFMYDNVLQANWRADLLSNVIILGNSFERYRKHREIVRLAPHLATHVFSATDFVEEVKLD</sequence>
<dbReference type="OrthoDB" id="551431at2759"/>
<evidence type="ECO:0000313" key="3">
    <source>
        <dbReference type="EMBL" id="EPS69606.1"/>
    </source>
</evidence>
<reference evidence="3 4" key="1">
    <citation type="journal article" date="2013" name="BMC Genomics">
        <title>The miniature genome of a carnivorous plant Genlisea aurea contains a low number of genes and short non-coding sequences.</title>
        <authorList>
            <person name="Leushkin E.V."/>
            <person name="Sutormin R.A."/>
            <person name="Nabieva E.R."/>
            <person name="Penin A.A."/>
            <person name="Kondrashov A.S."/>
            <person name="Logacheva M.D."/>
        </authorList>
    </citation>
    <scope>NUCLEOTIDE SEQUENCE [LARGE SCALE GENOMIC DNA]</scope>
</reference>